<sequence length="565" mass="65246">MSGRTNIDKRTKREYSVEYHTFLHVNHKMNKKFSLSLKFILPIIFVFLFCQILLIFKKYPNDYSIIYSQPIQEDPDSGILSPSKEFSSEHNSLLPKIQFDFPAESSKERKVREYRKESIKQGFLHSWKGYSKYAWGADEVEPLSNTSRRHLNGWGATMVDALDTMWIMDLKEEFNNATNYLSGVDFTNSYMDINFFETVIRYLGGLLSAHELSGNIILLQKAKDLGEVLYHAFNSQSGLPYNHWYMGNKYSRGILAEVGSSQLEYMKLAQLTGNGSYFDVVQKVIDTFDKAKKSIPGLYPIYIDLDTGEFSVDEISVGNFGDSFYEYLLKQYILVGGSNDQYKRMYEESAENIVKYLVKEGQVKDNPELLFIGSYSYGRINPKMDHLSCFVPGMLAIGSKILNRSRDLDVAIRIAEACYWSYNVTATGIGPENFIFLPKDDSSNDDQFNQFPMKKSDTRYLLRPETIESLFVLYRITGDKKYQERGWKIWESIEKWCKTPTAYSGLQDVTSETPQQNNNMESFFLAETIKYLYLLFSTPDVISLDTYVFNTEAHPFIIQNKSLNT</sequence>
<dbReference type="EMBL" id="QKYT01000337">
    <property type="protein sequence ID" value="RIA86913.1"/>
    <property type="molecule type" value="Genomic_DNA"/>
</dbReference>
<keyword evidence="7" id="KW-0106">Calcium</keyword>
<dbReference type="Proteomes" id="UP000265703">
    <property type="component" value="Unassembled WGS sequence"/>
</dbReference>
<feature type="transmembrane region" description="Helical" evidence="10">
    <location>
        <begin position="35"/>
        <end position="56"/>
    </location>
</feature>
<keyword evidence="10" id="KW-0472">Membrane</keyword>
<name>A0A397SL94_9GLOM</name>
<evidence type="ECO:0000256" key="7">
    <source>
        <dbReference type="PIRSR" id="PIRSR601382-2"/>
    </source>
</evidence>
<keyword evidence="12" id="KW-1185">Reference proteome</keyword>
<comment type="similarity">
    <text evidence="3 9">Belongs to the glycosyl hydrolase 47 family.</text>
</comment>
<dbReference type="PRINTS" id="PR00747">
    <property type="entry name" value="GLYHDRLASE47"/>
</dbReference>
<feature type="active site" description="Proton donor" evidence="6">
    <location>
        <position position="432"/>
    </location>
</feature>
<dbReference type="InterPro" id="IPR001382">
    <property type="entry name" value="Glyco_hydro_47"/>
</dbReference>
<proteinExistence type="inferred from homology"/>
<dbReference type="GO" id="GO:0016020">
    <property type="term" value="C:membrane"/>
    <property type="evidence" value="ECO:0007669"/>
    <property type="project" value="InterPro"/>
</dbReference>
<evidence type="ECO:0000256" key="3">
    <source>
        <dbReference type="ARBA" id="ARBA00007658"/>
    </source>
</evidence>
<dbReference type="Gene3D" id="1.50.10.10">
    <property type="match status" value="1"/>
</dbReference>
<evidence type="ECO:0000256" key="4">
    <source>
        <dbReference type="ARBA" id="ARBA00022801"/>
    </source>
</evidence>
<comment type="cofactor">
    <cofactor evidence="1 7">
        <name>Ca(2+)</name>
        <dbReference type="ChEBI" id="CHEBI:29108"/>
    </cofactor>
</comment>
<dbReference type="SUPFAM" id="SSF48225">
    <property type="entry name" value="Seven-hairpin glycosidases"/>
    <property type="match status" value="1"/>
</dbReference>
<keyword evidence="4 9" id="KW-0378">Hydrolase</keyword>
<feature type="active site" evidence="6">
    <location>
        <position position="322"/>
    </location>
</feature>
<dbReference type="GO" id="GO:0005975">
    <property type="term" value="P:carbohydrate metabolic process"/>
    <property type="evidence" value="ECO:0007669"/>
    <property type="project" value="InterPro"/>
</dbReference>
<evidence type="ECO:0000256" key="2">
    <source>
        <dbReference type="ARBA" id="ARBA00004922"/>
    </source>
</evidence>
<feature type="active site" evidence="6">
    <location>
        <position position="465"/>
    </location>
</feature>
<evidence type="ECO:0000256" key="5">
    <source>
        <dbReference type="ARBA" id="ARBA00023157"/>
    </source>
</evidence>
<gene>
    <name evidence="11" type="ORF">C1645_778470</name>
</gene>
<feature type="binding site" evidence="7">
    <location>
        <position position="551"/>
    </location>
    <ligand>
        <name>Ca(2+)</name>
        <dbReference type="ChEBI" id="CHEBI:29108"/>
    </ligand>
</feature>
<dbReference type="InterPro" id="IPR036026">
    <property type="entry name" value="Seven-hairpin_glycosidases"/>
</dbReference>
<dbReference type="GO" id="GO:0004571">
    <property type="term" value="F:mannosyl-oligosaccharide 1,2-alpha-mannosidase activity"/>
    <property type="evidence" value="ECO:0007669"/>
    <property type="project" value="InterPro"/>
</dbReference>
<dbReference type="PANTHER" id="PTHR11742">
    <property type="entry name" value="MANNOSYL-OLIGOSACCHARIDE ALPHA-1,2-MANNOSIDASE-RELATED"/>
    <property type="match status" value="1"/>
</dbReference>
<feature type="disulfide bond" evidence="8">
    <location>
        <begin position="389"/>
        <end position="418"/>
    </location>
</feature>
<evidence type="ECO:0000256" key="10">
    <source>
        <dbReference type="SAM" id="Phobius"/>
    </source>
</evidence>
<comment type="pathway">
    <text evidence="2">Protein modification; protein glycosylation.</text>
</comment>
<keyword evidence="7" id="KW-0479">Metal-binding</keyword>
<dbReference type="GO" id="GO:0036503">
    <property type="term" value="P:ERAD pathway"/>
    <property type="evidence" value="ECO:0007669"/>
    <property type="project" value="UniProtKB-ARBA"/>
</dbReference>
<comment type="caution">
    <text evidence="11">The sequence shown here is derived from an EMBL/GenBank/DDBJ whole genome shotgun (WGS) entry which is preliminary data.</text>
</comment>
<dbReference type="InterPro" id="IPR050749">
    <property type="entry name" value="Glycosyl_Hydrolase_47"/>
</dbReference>
<reference evidence="11 12" key="1">
    <citation type="submission" date="2018-06" db="EMBL/GenBank/DDBJ databases">
        <title>Comparative genomics reveals the genomic features of Rhizophagus irregularis, R. cerebriforme, R. diaphanum and Gigaspora rosea, and their symbiotic lifestyle signature.</title>
        <authorList>
            <person name="Morin E."/>
            <person name="San Clemente H."/>
            <person name="Chen E.C.H."/>
            <person name="De La Providencia I."/>
            <person name="Hainaut M."/>
            <person name="Kuo A."/>
            <person name="Kohler A."/>
            <person name="Murat C."/>
            <person name="Tang N."/>
            <person name="Roy S."/>
            <person name="Loubradou J."/>
            <person name="Henrissat B."/>
            <person name="Grigoriev I.V."/>
            <person name="Corradi N."/>
            <person name="Roux C."/>
            <person name="Martin F.M."/>
        </authorList>
    </citation>
    <scope>NUCLEOTIDE SEQUENCE [LARGE SCALE GENOMIC DNA]</scope>
    <source>
        <strain evidence="11 12">DAOM 227022</strain>
    </source>
</reference>
<dbReference type="OrthoDB" id="8118055at2759"/>
<dbReference type="AlphaFoldDB" id="A0A397SL94"/>
<keyword evidence="10" id="KW-0812">Transmembrane</keyword>
<evidence type="ECO:0000256" key="1">
    <source>
        <dbReference type="ARBA" id="ARBA00001913"/>
    </source>
</evidence>
<accession>A0A397SL94</accession>
<organism evidence="11 12">
    <name type="scientific">Glomus cerebriforme</name>
    <dbReference type="NCBI Taxonomy" id="658196"/>
    <lineage>
        <taxon>Eukaryota</taxon>
        <taxon>Fungi</taxon>
        <taxon>Fungi incertae sedis</taxon>
        <taxon>Mucoromycota</taxon>
        <taxon>Glomeromycotina</taxon>
        <taxon>Glomeromycetes</taxon>
        <taxon>Glomerales</taxon>
        <taxon>Glomeraceae</taxon>
        <taxon>Glomus</taxon>
    </lineage>
</organism>
<feature type="active site" description="Proton donor" evidence="6">
    <location>
        <position position="197"/>
    </location>
</feature>
<evidence type="ECO:0000313" key="11">
    <source>
        <dbReference type="EMBL" id="RIA86913.1"/>
    </source>
</evidence>
<dbReference type="Pfam" id="PF01532">
    <property type="entry name" value="Glyco_hydro_47"/>
    <property type="match status" value="1"/>
</dbReference>
<dbReference type="STRING" id="658196.A0A397SL94"/>
<keyword evidence="10" id="KW-1133">Transmembrane helix</keyword>
<evidence type="ECO:0000313" key="12">
    <source>
        <dbReference type="Proteomes" id="UP000265703"/>
    </source>
</evidence>
<keyword evidence="9" id="KW-0326">Glycosidase</keyword>
<evidence type="ECO:0000256" key="6">
    <source>
        <dbReference type="PIRSR" id="PIRSR601382-1"/>
    </source>
</evidence>
<evidence type="ECO:0000256" key="9">
    <source>
        <dbReference type="RuleBase" id="RU361193"/>
    </source>
</evidence>
<dbReference type="InterPro" id="IPR012341">
    <property type="entry name" value="6hp_glycosidase-like_sf"/>
</dbReference>
<dbReference type="PANTHER" id="PTHR11742:SF103">
    <property type="entry name" value="ENDOPLASMIC RETICULUM MANNOSIDASE MNL2-RELATED"/>
    <property type="match status" value="1"/>
</dbReference>
<dbReference type="GO" id="GO:0005783">
    <property type="term" value="C:endoplasmic reticulum"/>
    <property type="evidence" value="ECO:0007669"/>
    <property type="project" value="TreeGrafter"/>
</dbReference>
<dbReference type="EC" id="3.2.1.-" evidence="9"/>
<evidence type="ECO:0000256" key="8">
    <source>
        <dbReference type="PIRSR" id="PIRSR601382-3"/>
    </source>
</evidence>
<protein>
    <recommendedName>
        <fullName evidence="9">alpha-1,2-Mannosidase</fullName>
        <ecNumber evidence="9">3.2.1.-</ecNumber>
    </recommendedName>
</protein>
<keyword evidence="5 8" id="KW-1015">Disulfide bond</keyword>
<dbReference type="GO" id="GO:0005509">
    <property type="term" value="F:calcium ion binding"/>
    <property type="evidence" value="ECO:0007669"/>
    <property type="project" value="InterPro"/>
</dbReference>